<name>A0ABY7U307_9SPHN</name>
<dbReference type="InterPro" id="IPR029058">
    <property type="entry name" value="AB_hydrolase_fold"/>
</dbReference>
<proteinExistence type="predicted"/>
<reference evidence="2 3" key="1">
    <citation type="submission" date="2023-02" db="EMBL/GenBank/DDBJ databases">
        <title>Genome sequence of Novosphingobium humi KACC 19094.</title>
        <authorList>
            <person name="Kim S."/>
            <person name="Heo J."/>
            <person name="Kwon S.-W."/>
        </authorList>
    </citation>
    <scope>NUCLEOTIDE SEQUENCE [LARGE SCALE GENOMIC DNA]</scope>
    <source>
        <strain evidence="2 3">KACC 19094</strain>
        <plasmid evidence="2 3">unnamed1</plasmid>
    </source>
</reference>
<evidence type="ECO:0000259" key="1">
    <source>
        <dbReference type="Pfam" id="PF00135"/>
    </source>
</evidence>
<dbReference type="Pfam" id="PF00135">
    <property type="entry name" value="COesterase"/>
    <property type="match status" value="1"/>
</dbReference>
<dbReference type="InterPro" id="IPR002018">
    <property type="entry name" value="CarbesteraseB"/>
</dbReference>
<dbReference type="InterPro" id="IPR050309">
    <property type="entry name" value="Type-B_Carboxylest/Lipase"/>
</dbReference>
<keyword evidence="2" id="KW-0614">Plasmid</keyword>
<organism evidence="2 3">
    <name type="scientific">Novosphingobium humi</name>
    <dbReference type="NCBI Taxonomy" id="2282397"/>
    <lineage>
        <taxon>Bacteria</taxon>
        <taxon>Pseudomonadati</taxon>
        <taxon>Pseudomonadota</taxon>
        <taxon>Alphaproteobacteria</taxon>
        <taxon>Sphingomonadales</taxon>
        <taxon>Sphingomonadaceae</taxon>
        <taxon>Novosphingobium</taxon>
    </lineage>
</organism>
<protein>
    <submittedName>
        <fullName evidence="2">Carboxylesterase family protein</fullName>
    </submittedName>
</protein>
<sequence length="506" mass="54028">MVYALDRRAMLGLLAIAPVAGRLRAAGAAKLTIATRHGMVRGRVEDGIRVFTGIPYGRAARFRPALEARNWQGVLDATGPASVAPQLPGMAPFAGRMGEDCLHLNIWAPTTAGPHPVLFYIHGGANETGWSGEPLIAGDRFAADGVICVTANYRLGALGFMELGDLLGPDYRGSANHGLRDLVLALRWVRANIGAFDGDPRRITIAGESAGGKNVGSLIGMPAADGLYARAAIFSGGGQTVHSMEQAQEFARLFAEKLGGADRLLSAGVDQILTAQKAAKAAWPHNFPFRPVVDGAALPMVPLDRIRAGLAPRIPMLIGSNADESRLFLPPAMAGAPLAPQSVANESMDRVAALDRAYARTFPDLSEAERHWRLLTAEEYGMPCLRVAEAHARNGAPVWRYRLTYPAPGGPFKGLAPHVLDVPFTFDHLQTQGMAGFFGLSAVDQPMADALHGAVVHFVRGGVPMARGLPVWPTYTPERRATMDLDTTPSLQIDPDGKERALWDAL</sequence>
<evidence type="ECO:0000313" key="2">
    <source>
        <dbReference type="EMBL" id="WCT79880.1"/>
    </source>
</evidence>
<accession>A0ABY7U307</accession>
<evidence type="ECO:0000313" key="3">
    <source>
        <dbReference type="Proteomes" id="UP001218231"/>
    </source>
</evidence>
<dbReference type="EMBL" id="CP117418">
    <property type="protein sequence ID" value="WCT79880.1"/>
    <property type="molecule type" value="Genomic_DNA"/>
</dbReference>
<geneLocation type="plasmid" evidence="2 3">
    <name>unnamed1</name>
</geneLocation>
<dbReference type="Gene3D" id="3.40.50.1820">
    <property type="entry name" value="alpha/beta hydrolase"/>
    <property type="match status" value="1"/>
</dbReference>
<keyword evidence="3" id="KW-1185">Reference proteome</keyword>
<dbReference type="SUPFAM" id="SSF53474">
    <property type="entry name" value="alpha/beta-Hydrolases"/>
    <property type="match status" value="1"/>
</dbReference>
<dbReference type="PANTHER" id="PTHR11559">
    <property type="entry name" value="CARBOXYLESTERASE"/>
    <property type="match status" value="1"/>
</dbReference>
<gene>
    <name evidence="2" type="ORF">PQ457_17610</name>
</gene>
<dbReference type="RefSeq" id="WP_273620152.1">
    <property type="nucleotide sequence ID" value="NZ_CP117418.1"/>
</dbReference>
<dbReference type="Proteomes" id="UP001218231">
    <property type="component" value="Plasmid unnamed1"/>
</dbReference>
<feature type="domain" description="Carboxylesterase type B" evidence="1">
    <location>
        <begin position="32"/>
        <end position="492"/>
    </location>
</feature>